<evidence type="ECO:0000313" key="2">
    <source>
        <dbReference type="EMBL" id="KGP92380.1"/>
    </source>
</evidence>
<keyword evidence="3" id="KW-1185">Reference proteome</keyword>
<accession>A0A0A2VFK4</accession>
<sequence>MLHGSRFYFKEFKINGRKYSDMNRRYMEMDQSENIEGVYFGDMFIQYGVFVIVIAIVTYLIIRKLKS</sequence>
<dbReference type="EMBL" id="AVBG01000003">
    <property type="protein sequence ID" value="KGP92380.1"/>
    <property type="molecule type" value="Genomic_DNA"/>
</dbReference>
<keyword evidence="1" id="KW-0812">Transmembrane</keyword>
<name>A0A0A2VFK4_9BACI</name>
<keyword evidence="1" id="KW-1133">Transmembrane helix</keyword>
<keyword evidence="1" id="KW-0472">Membrane</keyword>
<organism evidence="2 3">
    <name type="scientific">Pontibacillus chungwhensis BH030062</name>
    <dbReference type="NCBI Taxonomy" id="1385513"/>
    <lineage>
        <taxon>Bacteria</taxon>
        <taxon>Bacillati</taxon>
        <taxon>Bacillota</taxon>
        <taxon>Bacilli</taxon>
        <taxon>Bacillales</taxon>
        <taxon>Bacillaceae</taxon>
        <taxon>Pontibacillus</taxon>
    </lineage>
</organism>
<dbReference type="AlphaFoldDB" id="A0A0A2VFK4"/>
<comment type="caution">
    <text evidence="2">The sequence shown here is derived from an EMBL/GenBank/DDBJ whole genome shotgun (WGS) entry which is preliminary data.</text>
</comment>
<dbReference type="Proteomes" id="UP000030153">
    <property type="component" value="Unassembled WGS sequence"/>
</dbReference>
<dbReference type="STRING" id="1385513.N780_01440"/>
<evidence type="ECO:0000313" key="3">
    <source>
        <dbReference type="Proteomes" id="UP000030153"/>
    </source>
</evidence>
<proteinExistence type="predicted"/>
<gene>
    <name evidence="2" type="ORF">N780_01440</name>
</gene>
<feature type="transmembrane region" description="Helical" evidence="1">
    <location>
        <begin position="44"/>
        <end position="62"/>
    </location>
</feature>
<protein>
    <submittedName>
        <fullName evidence="2">Uncharacterized protein</fullName>
    </submittedName>
</protein>
<evidence type="ECO:0000256" key="1">
    <source>
        <dbReference type="SAM" id="Phobius"/>
    </source>
</evidence>
<reference evidence="2 3" key="1">
    <citation type="submission" date="2013-08" db="EMBL/GenBank/DDBJ databases">
        <title>Genome of Pontibacillus chungwhensis.</title>
        <authorList>
            <person name="Wang Q."/>
            <person name="Wang G."/>
        </authorList>
    </citation>
    <scope>NUCLEOTIDE SEQUENCE [LARGE SCALE GENOMIC DNA]</scope>
    <source>
        <strain evidence="2 3">BH030062</strain>
    </source>
</reference>